<proteinExistence type="inferred from homology"/>
<keyword evidence="3" id="KW-0805">Transcription regulation</keyword>
<evidence type="ECO:0000256" key="3">
    <source>
        <dbReference type="ARBA" id="ARBA00023015"/>
    </source>
</evidence>
<feature type="domain" description="EAL" evidence="5">
    <location>
        <begin position="1"/>
        <end position="226"/>
    </location>
</feature>
<evidence type="ECO:0000256" key="4">
    <source>
        <dbReference type="ARBA" id="ARBA00023163"/>
    </source>
</evidence>
<keyword evidence="4" id="KW-0804">Transcription</keyword>
<protein>
    <submittedName>
        <fullName evidence="6">EAL domain-containing protein</fullName>
    </submittedName>
</protein>
<gene>
    <name evidence="6" type="ORF">N6G96_05120</name>
</gene>
<dbReference type="PANTHER" id="PTHR33121:SF69">
    <property type="entry name" value="ANTI-FLHC(2)FLHD(4) FACTOR YDIV-RELATED"/>
    <property type="match status" value="1"/>
</dbReference>
<reference evidence="7" key="1">
    <citation type="submission" date="2024-06" db="EMBL/GenBank/DDBJ databases">
        <authorList>
            <person name="Chang H.C."/>
            <person name="Mun S.Y."/>
        </authorList>
    </citation>
    <scope>NUCLEOTIDE SEQUENCE [LARGE SCALE GENOMIC DNA]</scope>
    <source>
        <strain evidence="7">KT1</strain>
    </source>
</reference>
<dbReference type="SUPFAM" id="SSF141868">
    <property type="entry name" value="EAL domain-like"/>
    <property type="match status" value="1"/>
</dbReference>
<evidence type="ECO:0000256" key="1">
    <source>
        <dbReference type="ARBA" id="ARBA00010927"/>
    </source>
</evidence>
<dbReference type="InterPro" id="IPR001633">
    <property type="entry name" value="EAL_dom"/>
</dbReference>
<organism evidence="6 7">
    <name type="scientific">Pediococcus inopinatus</name>
    <dbReference type="NCBI Taxonomy" id="114090"/>
    <lineage>
        <taxon>Bacteria</taxon>
        <taxon>Bacillati</taxon>
        <taxon>Bacillota</taxon>
        <taxon>Bacilli</taxon>
        <taxon>Lactobacillales</taxon>
        <taxon>Lactobacillaceae</taxon>
        <taxon>Pediococcus</taxon>
    </lineage>
</organism>
<name>A0ABZ0Q6F7_9LACO</name>
<dbReference type="InterPro" id="IPR050706">
    <property type="entry name" value="Cyclic-di-GMP_PDE-like"/>
</dbReference>
<evidence type="ECO:0000313" key="6">
    <source>
        <dbReference type="EMBL" id="WPC22571.1"/>
    </source>
</evidence>
<keyword evidence="2" id="KW-0678">Repressor</keyword>
<dbReference type="PANTHER" id="PTHR33121">
    <property type="entry name" value="CYCLIC DI-GMP PHOSPHODIESTERASE PDEF"/>
    <property type="match status" value="1"/>
</dbReference>
<accession>A0ABZ0Q6F7</accession>
<evidence type="ECO:0000256" key="2">
    <source>
        <dbReference type="ARBA" id="ARBA00022491"/>
    </source>
</evidence>
<dbReference type="SMART" id="SM00052">
    <property type="entry name" value="EAL"/>
    <property type="match status" value="1"/>
</dbReference>
<evidence type="ECO:0000313" key="7">
    <source>
        <dbReference type="Proteomes" id="UP001302696"/>
    </source>
</evidence>
<dbReference type="Pfam" id="PF00563">
    <property type="entry name" value="EAL"/>
    <property type="match status" value="1"/>
</dbReference>
<dbReference type="InterPro" id="IPR035919">
    <property type="entry name" value="EAL_sf"/>
</dbReference>
<dbReference type="PROSITE" id="PS50883">
    <property type="entry name" value="EAL"/>
    <property type="match status" value="1"/>
</dbReference>
<keyword evidence="7" id="KW-1185">Reference proteome</keyword>
<dbReference type="Proteomes" id="UP001302696">
    <property type="component" value="Chromosome"/>
</dbReference>
<dbReference type="EMBL" id="CP104778">
    <property type="protein sequence ID" value="WPC22571.1"/>
    <property type="molecule type" value="Genomic_DNA"/>
</dbReference>
<comment type="similarity">
    <text evidence="1">Belongs to the YdiV family.</text>
</comment>
<sequence length="226" mass="26544">MYQYFIQPIINKYNQSVISYELLLRQQDKTFWGPVDNFSTVPAHVIVDELIEVAKQLAQKVPFISVNLNRAQLLNPDIIESLIQAQKRLRPVQIQIELTEDVVDIDFSDNDIIAVLQQFINEEMSISIDDVDCGCNTEAFVKKLIPFTHEIKFALQNFGQSVFLPEIQQRMLYWRNFAKLHKVRFILEGIENEKIDEFIDRFNIDIRQGYFYEKPHPLHLNKAISI</sequence>
<evidence type="ECO:0000259" key="5">
    <source>
        <dbReference type="PROSITE" id="PS50883"/>
    </source>
</evidence>
<dbReference type="Gene3D" id="3.20.20.450">
    <property type="entry name" value="EAL domain"/>
    <property type="match status" value="1"/>
</dbReference>
<dbReference type="RefSeq" id="WP_063697418.1">
    <property type="nucleotide sequence ID" value="NZ_BBIM01000028.1"/>
</dbReference>